<dbReference type="RefSeq" id="WP_073026542.1">
    <property type="nucleotide sequence ID" value="NZ_FQZS01000017.1"/>
</dbReference>
<reference evidence="1 2" key="1">
    <citation type="submission" date="2016-11" db="EMBL/GenBank/DDBJ databases">
        <authorList>
            <person name="Jaros S."/>
            <person name="Januszkiewicz K."/>
            <person name="Wedrychowicz H."/>
        </authorList>
    </citation>
    <scope>NUCLEOTIDE SEQUENCE [LARGE SCALE GENOMIC DNA]</scope>
    <source>
        <strain evidence="1 2">DSM 19022</strain>
    </source>
</reference>
<dbReference type="STRING" id="1122184.SAMN02745176_02520"/>
<proteinExistence type="predicted"/>
<gene>
    <name evidence="1" type="ORF">SAMN02745176_02520</name>
</gene>
<keyword evidence="2" id="KW-1185">Reference proteome</keyword>
<dbReference type="Proteomes" id="UP000184442">
    <property type="component" value="Unassembled WGS sequence"/>
</dbReference>
<accession>A0A1M6GUI5</accession>
<dbReference type="AlphaFoldDB" id="A0A1M6GUI5"/>
<evidence type="ECO:0000313" key="1">
    <source>
        <dbReference type="EMBL" id="SHJ13658.1"/>
    </source>
</evidence>
<dbReference type="OrthoDB" id="1954331at2"/>
<dbReference type="EMBL" id="FQZS01000017">
    <property type="protein sequence ID" value="SHJ13658.1"/>
    <property type="molecule type" value="Genomic_DNA"/>
</dbReference>
<organism evidence="1 2">
    <name type="scientific">Lutispora thermophila DSM 19022</name>
    <dbReference type="NCBI Taxonomy" id="1122184"/>
    <lineage>
        <taxon>Bacteria</taxon>
        <taxon>Bacillati</taxon>
        <taxon>Bacillota</taxon>
        <taxon>Clostridia</taxon>
        <taxon>Lutisporales</taxon>
        <taxon>Lutisporaceae</taxon>
        <taxon>Lutispora</taxon>
    </lineage>
</organism>
<name>A0A1M6GUI5_9FIRM</name>
<protein>
    <submittedName>
        <fullName evidence="1">Uncharacterized protein</fullName>
    </submittedName>
</protein>
<sequence length="177" mass="20038">MEGNEANKPEYEEIDEKAISEDELEVSILKKFNELDTIKIESANDCCHDGYKKVDFDRCEDFKEIYIPIEELNCQSRLLRIVVNLKNVCKNRILGLSVVLVRSKNNMIISQKGKIIFTGTCSTGQCKEISKEFCFTLPGDLCDDPSSIDVKVIANYIYSNSFGALTDDSQLTKNNTE</sequence>
<evidence type="ECO:0000313" key="2">
    <source>
        <dbReference type="Proteomes" id="UP000184442"/>
    </source>
</evidence>